<sequence>MSNFFVELWEGIFQPGPTPQLVIATHVSFTSLLSLLASLLYVTRNIHVAALSLIALFLWITVTWFINEFQHAATTNNDKDHRPATEDGTSTQNSPIPPSISYTTANSTTTSSNPRPRAL</sequence>
<dbReference type="KEGG" id="erc:Ecym_6082"/>
<keyword evidence="2" id="KW-0812">Transmembrane</keyword>
<gene>
    <name evidence="3" type="ordered locus">Ecym_6082</name>
</gene>
<keyword evidence="2" id="KW-0472">Membrane</keyword>
<reference evidence="4" key="1">
    <citation type="journal article" date="2012" name="G3 (Bethesda)">
        <title>Pichia sorbitophila, an interspecies yeast hybrid reveals early steps of genome resolution following polyploidization.</title>
        <authorList>
            <person name="Leh Louis V."/>
            <person name="Despons L."/>
            <person name="Friedrich A."/>
            <person name="Martin T."/>
            <person name="Durrens P."/>
            <person name="Casaregola S."/>
            <person name="Neuveglise C."/>
            <person name="Fairhead C."/>
            <person name="Marck C."/>
            <person name="Cruz J.A."/>
            <person name="Straub M.L."/>
            <person name="Kugler V."/>
            <person name="Sacerdot C."/>
            <person name="Uzunov Z."/>
            <person name="Thierry A."/>
            <person name="Weiss S."/>
            <person name="Bleykasten C."/>
            <person name="De Montigny J."/>
            <person name="Jacques N."/>
            <person name="Jung P."/>
            <person name="Lemaire M."/>
            <person name="Mallet S."/>
            <person name="Morel G."/>
            <person name="Richard G.F."/>
            <person name="Sarkar A."/>
            <person name="Savel G."/>
            <person name="Schacherer J."/>
            <person name="Seret M.L."/>
            <person name="Talla E."/>
            <person name="Samson G."/>
            <person name="Jubin C."/>
            <person name="Poulain J."/>
            <person name="Vacherie B."/>
            <person name="Barbe V."/>
            <person name="Pelletier E."/>
            <person name="Sherman D.J."/>
            <person name="Westhof E."/>
            <person name="Weissenbach J."/>
            <person name="Baret P.V."/>
            <person name="Wincker P."/>
            <person name="Gaillardin C."/>
            <person name="Dujon B."/>
            <person name="Souciet J.L."/>
        </authorList>
    </citation>
    <scope>NUCLEOTIDE SEQUENCE [LARGE SCALE GENOMIC DNA]</scope>
    <source>
        <strain evidence="4">CBS 270.75 / DBVPG 7215 / KCTC 17166 / NRRL Y-17582</strain>
    </source>
</reference>
<accession>G8JUZ9</accession>
<dbReference type="GO" id="GO:0070072">
    <property type="term" value="P:vacuolar proton-transporting V-type ATPase complex assembly"/>
    <property type="evidence" value="ECO:0007669"/>
    <property type="project" value="EnsemblFungi"/>
</dbReference>
<dbReference type="OrthoDB" id="9626941at2759"/>
<evidence type="ECO:0000313" key="3">
    <source>
        <dbReference type="EMBL" id="AET40478.1"/>
    </source>
</evidence>
<dbReference type="Pfam" id="PF08636">
    <property type="entry name" value="Pkr1"/>
    <property type="match status" value="1"/>
</dbReference>
<dbReference type="RefSeq" id="XP_003647295.1">
    <property type="nucleotide sequence ID" value="XM_003647247.1"/>
</dbReference>
<evidence type="ECO:0000313" key="4">
    <source>
        <dbReference type="Proteomes" id="UP000006790"/>
    </source>
</evidence>
<dbReference type="PANTHER" id="PTHR28251">
    <property type="entry name" value="V-TYPE ATPASE ASSEMBLY FACTOR PKR1"/>
    <property type="match status" value="1"/>
</dbReference>
<evidence type="ECO:0000256" key="2">
    <source>
        <dbReference type="SAM" id="Phobius"/>
    </source>
</evidence>
<dbReference type="GO" id="GO:0005789">
    <property type="term" value="C:endoplasmic reticulum membrane"/>
    <property type="evidence" value="ECO:0007669"/>
    <property type="project" value="EnsemblFungi"/>
</dbReference>
<keyword evidence="4" id="KW-1185">Reference proteome</keyword>
<dbReference type="eggNOG" id="ENOG502S6V3">
    <property type="taxonomic scope" value="Eukaryota"/>
</dbReference>
<dbReference type="PANTHER" id="PTHR28251:SF1">
    <property type="entry name" value="V-TYPE ATPASE ASSEMBLY FACTOR PKR1"/>
    <property type="match status" value="1"/>
</dbReference>
<dbReference type="AlphaFoldDB" id="G8JUZ9"/>
<feature type="region of interest" description="Disordered" evidence="1">
    <location>
        <begin position="75"/>
        <end position="119"/>
    </location>
</feature>
<dbReference type="FunCoup" id="G8JUZ9">
    <property type="interactions" value="36"/>
</dbReference>
<feature type="transmembrane region" description="Helical" evidence="2">
    <location>
        <begin position="20"/>
        <end position="41"/>
    </location>
</feature>
<feature type="transmembrane region" description="Helical" evidence="2">
    <location>
        <begin position="48"/>
        <end position="66"/>
    </location>
</feature>
<dbReference type="GeneID" id="11468866"/>
<dbReference type="InterPro" id="IPR013945">
    <property type="entry name" value="Pkr1"/>
</dbReference>
<evidence type="ECO:0008006" key="5">
    <source>
        <dbReference type="Google" id="ProtNLM"/>
    </source>
</evidence>
<dbReference type="OMA" id="FINEFQH"/>
<dbReference type="Proteomes" id="UP000006790">
    <property type="component" value="Chromosome 6"/>
</dbReference>
<proteinExistence type="predicted"/>
<dbReference type="InParanoid" id="G8JUZ9"/>
<dbReference type="EMBL" id="CP002502">
    <property type="protein sequence ID" value="AET40478.1"/>
    <property type="molecule type" value="Genomic_DNA"/>
</dbReference>
<protein>
    <recommendedName>
        <fullName evidence="5">V-type ATPase assembly factor PKR1</fullName>
    </recommendedName>
</protein>
<name>G8JUZ9_ERECY</name>
<dbReference type="HOGENOM" id="CLU_068499_1_0_1"/>
<evidence type="ECO:0000256" key="1">
    <source>
        <dbReference type="SAM" id="MobiDB-lite"/>
    </source>
</evidence>
<keyword evidence="2" id="KW-1133">Transmembrane helix</keyword>
<feature type="compositionally biased region" description="Low complexity" evidence="1">
    <location>
        <begin position="99"/>
        <end position="112"/>
    </location>
</feature>
<organism evidence="3 4">
    <name type="scientific">Eremothecium cymbalariae (strain CBS 270.75 / DBVPG 7215 / KCTC 17166 / NRRL Y-17582)</name>
    <name type="common">Yeast</name>
    <dbReference type="NCBI Taxonomy" id="931890"/>
    <lineage>
        <taxon>Eukaryota</taxon>
        <taxon>Fungi</taxon>
        <taxon>Dikarya</taxon>
        <taxon>Ascomycota</taxon>
        <taxon>Saccharomycotina</taxon>
        <taxon>Saccharomycetes</taxon>
        <taxon>Saccharomycetales</taxon>
        <taxon>Saccharomycetaceae</taxon>
        <taxon>Eremothecium</taxon>
    </lineage>
</organism>